<evidence type="ECO:0000313" key="5">
    <source>
        <dbReference type="Proteomes" id="UP000294530"/>
    </source>
</evidence>
<dbReference type="InterPro" id="IPR007507">
    <property type="entry name" value="Glycos_transf_N"/>
</dbReference>
<feature type="site" description="Transition state stabilizer" evidence="2">
    <location>
        <position position="11"/>
    </location>
</feature>
<evidence type="ECO:0000256" key="1">
    <source>
        <dbReference type="ARBA" id="ARBA00022679"/>
    </source>
</evidence>
<dbReference type="Gene3D" id="3.40.50.11720">
    <property type="entry name" value="3-Deoxy-D-manno-octulosonic-acid transferase, N-terminal domain"/>
    <property type="match status" value="1"/>
</dbReference>
<feature type="site" description="Transition state stabilizer" evidence="2">
    <location>
        <position position="89"/>
    </location>
</feature>
<dbReference type="GeneID" id="94350261"/>
<name>A0A976FPK7_BRELC</name>
<organism evidence="4 5">
    <name type="scientific">Bremia lactucae</name>
    <name type="common">Lettuce downy mildew</name>
    <dbReference type="NCBI Taxonomy" id="4779"/>
    <lineage>
        <taxon>Eukaryota</taxon>
        <taxon>Sar</taxon>
        <taxon>Stramenopiles</taxon>
        <taxon>Oomycota</taxon>
        <taxon>Peronosporomycetes</taxon>
        <taxon>Peronosporales</taxon>
        <taxon>Peronosporaceae</taxon>
        <taxon>Bremia</taxon>
    </lineage>
</organism>
<feature type="domain" description="3-deoxy-D-manno-octulosonic-acid transferase N-terminal" evidence="3">
    <location>
        <begin position="8"/>
        <end position="90"/>
    </location>
</feature>
<dbReference type="InterPro" id="IPR038107">
    <property type="entry name" value="Glycos_transf_N_sf"/>
</dbReference>
<dbReference type="InterPro" id="IPR039901">
    <property type="entry name" value="Kdotransferase"/>
</dbReference>
<protein>
    <recommendedName>
        <fullName evidence="3">3-deoxy-D-manno-octulosonic-acid transferase N-terminal domain-containing protein</fullName>
    </recommendedName>
</protein>
<proteinExistence type="predicted"/>
<dbReference type="GO" id="GO:0005886">
    <property type="term" value="C:plasma membrane"/>
    <property type="evidence" value="ECO:0007669"/>
    <property type="project" value="TreeGrafter"/>
</dbReference>
<dbReference type="KEGG" id="blac:94350261"/>
<dbReference type="GO" id="GO:0016740">
    <property type="term" value="F:transferase activity"/>
    <property type="evidence" value="ECO:0007669"/>
    <property type="project" value="UniProtKB-KW"/>
</dbReference>
<keyword evidence="1" id="KW-0808">Transferase</keyword>
<comment type="caution">
    <text evidence="4">The sequence shown here is derived from an EMBL/GenBank/DDBJ whole genome shotgun (WGS) entry which is preliminary data.</text>
</comment>
<gene>
    <name evidence="4" type="ORF">CCR75_006520</name>
</gene>
<accession>A0A976FPK7</accession>
<dbReference type="EMBL" id="SHOA02000014">
    <property type="protein sequence ID" value="TDH70491.1"/>
    <property type="molecule type" value="Genomic_DNA"/>
</dbReference>
<sequence>MMPGNQRIWIESEIWPTLISEAAQRGIRIGLVNGRMSAQSFRLWQLPGLRKFSKSIVGLFTLVICQDEHNRRRFELLGAQNAFVALNLKLASIRLNSNANKANALRSAIGSRPAWVAASTHTNEEVMMTEVHFELSKRLPKDQHLLTLIIPRHPHRTSVIIKQLYQKRILSGSSLKSQLACVPAMDYQQTAQTFSLSTQWFNTLKNAEHTDETSLIYDCISTAVIGGSFIERGGHNPIEPLRAGCYVLTGPHMENFETLIYQLNQWLSISEALRPVANSKELVVALADRLTKLQYSSKDSTPACPSSARTRQMRAMGCLAESTISLYQRHLIKWLAKDAHVMVHSESIKK</sequence>
<dbReference type="RefSeq" id="XP_067819990.1">
    <property type="nucleotide sequence ID" value="XM_067964590.1"/>
</dbReference>
<dbReference type="GO" id="GO:0009245">
    <property type="term" value="P:lipid A biosynthetic process"/>
    <property type="evidence" value="ECO:0007669"/>
    <property type="project" value="TreeGrafter"/>
</dbReference>
<dbReference type="OrthoDB" id="308383at2759"/>
<evidence type="ECO:0000256" key="2">
    <source>
        <dbReference type="PIRSR" id="PIRSR639901-2"/>
    </source>
</evidence>
<dbReference type="Pfam" id="PF04413">
    <property type="entry name" value="Glycos_transf_N"/>
    <property type="match status" value="1"/>
</dbReference>
<dbReference type="Gene3D" id="3.40.50.2000">
    <property type="entry name" value="Glycogen Phosphorylase B"/>
    <property type="match status" value="1"/>
</dbReference>
<dbReference type="PANTHER" id="PTHR42755:SF1">
    <property type="entry name" value="3-DEOXY-D-MANNO-OCTULOSONIC ACID TRANSFERASE, MITOCHONDRIAL-RELATED"/>
    <property type="match status" value="1"/>
</dbReference>
<evidence type="ECO:0000313" key="4">
    <source>
        <dbReference type="EMBL" id="TDH70491.1"/>
    </source>
</evidence>
<keyword evidence="5" id="KW-1185">Reference proteome</keyword>
<reference evidence="4 5" key="1">
    <citation type="journal article" date="2021" name="Genome Biol.">
        <title>AFLAP: assembly-free linkage analysis pipeline using k-mers from genome sequencing data.</title>
        <authorList>
            <person name="Fletcher K."/>
            <person name="Zhang L."/>
            <person name="Gil J."/>
            <person name="Han R."/>
            <person name="Cavanaugh K."/>
            <person name="Michelmore R."/>
        </authorList>
    </citation>
    <scope>NUCLEOTIDE SEQUENCE [LARGE SCALE GENOMIC DNA]</scope>
    <source>
        <strain evidence="4 5">SF5</strain>
    </source>
</reference>
<dbReference type="AlphaFoldDB" id="A0A976FPK7"/>
<evidence type="ECO:0000259" key="3">
    <source>
        <dbReference type="Pfam" id="PF04413"/>
    </source>
</evidence>
<dbReference type="Proteomes" id="UP000294530">
    <property type="component" value="Unassembled WGS sequence"/>
</dbReference>
<dbReference type="PANTHER" id="PTHR42755">
    <property type="entry name" value="3-DEOXY-MANNO-OCTULOSONATE CYTIDYLYLTRANSFERASE"/>
    <property type="match status" value="1"/>
</dbReference>